<feature type="domain" description="Gcp-like" evidence="1">
    <location>
        <begin position="51"/>
        <end position="112"/>
    </location>
</feature>
<dbReference type="RefSeq" id="WP_281448809.1">
    <property type="nucleotide sequence ID" value="NZ_JASBAO010000001.1"/>
</dbReference>
<evidence type="ECO:0000313" key="3">
    <source>
        <dbReference type="Proteomes" id="UP001431634"/>
    </source>
</evidence>
<dbReference type="Gene3D" id="3.30.420.200">
    <property type="match status" value="1"/>
</dbReference>
<dbReference type="GO" id="GO:0061711">
    <property type="term" value="F:tRNA N(6)-L-threonylcarbamoyladenine synthase activity"/>
    <property type="evidence" value="ECO:0007669"/>
    <property type="project" value="UniProtKB-EC"/>
</dbReference>
<sequence length="232" mass="25998">MHKRNYQNILVINGASSSLDAPNFITVVRKEFENYTVFAEEKTTLKGGPERFPIFFQQFINKDSLRVNEIDLIAIIIGPGSFTGLRASIAFALGIQVGLACPVVALRRGEVVFPFLSENYKNKSVWHVTHARRGRIFIESNISNKVTAYNLSDIEYPATETYLIGEGAQSLSEFVPSHIKILSDLKESNAIMIAQVALQYYKEQKVTNELYPLYVDAPEAKLPQKGLRAAPQ</sequence>
<dbReference type="Gene3D" id="3.30.420.40">
    <property type="match status" value="1"/>
</dbReference>
<proteinExistence type="predicted"/>
<dbReference type="NCBIfam" id="TIGR03725">
    <property type="entry name" value="T6A_YeaZ"/>
    <property type="match status" value="1"/>
</dbReference>
<protein>
    <submittedName>
        <fullName evidence="2">tRNA (Adenosine(37)-N6)-threonylcarbamoyltransferase complex dimerization subunit type 1 TsaB</fullName>
        <ecNumber evidence="2">2.3.1.234</ecNumber>
    </submittedName>
</protein>
<evidence type="ECO:0000313" key="2">
    <source>
        <dbReference type="EMBL" id="MDI2091724.1"/>
    </source>
</evidence>
<dbReference type="Pfam" id="PF00814">
    <property type="entry name" value="TsaD"/>
    <property type="match status" value="1"/>
</dbReference>
<dbReference type="Proteomes" id="UP001431634">
    <property type="component" value="Unassembled WGS sequence"/>
</dbReference>
<dbReference type="InterPro" id="IPR000905">
    <property type="entry name" value="Gcp-like_dom"/>
</dbReference>
<dbReference type="EC" id="2.3.1.234" evidence="2"/>
<keyword evidence="2" id="KW-0012">Acyltransferase</keyword>
<comment type="caution">
    <text evidence="2">The sequence shown here is derived from an EMBL/GenBank/DDBJ whole genome shotgun (WGS) entry which is preliminary data.</text>
</comment>
<keyword evidence="2" id="KW-0808">Transferase</keyword>
<dbReference type="EMBL" id="JASBAO010000001">
    <property type="protein sequence ID" value="MDI2091724.1"/>
    <property type="molecule type" value="Genomic_DNA"/>
</dbReference>
<name>A0ABT6Q5I5_9PROT</name>
<gene>
    <name evidence="2" type="primary">tsaB</name>
    <name evidence="2" type="ORF">QJV27_10150</name>
</gene>
<reference evidence="2" key="1">
    <citation type="submission" date="2023-05" db="EMBL/GenBank/DDBJ databases">
        <title>Whole genome sequence of Commensalibacter sp.</title>
        <authorList>
            <person name="Charoenyingcharoen P."/>
            <person name="Yukphan P."/>
        </authorList>
    </citation>
    <scope>NUCLEOTIDE SEQUENCE</scope>
    <source>
        <strain evidence="2">TBRC 16381</strain>
    </source>
</reference>
<dbReference type="InterPro" id="IPR043129">
    <property type="entry name" value="ATPase_NBD"/>
</dbReference>
<dbReference type="InterPro" id="IPR022496">
    <property type="entry name" value="T6A_TsaB"/>
</dbReference>
<keyword evidence="3" id="KW-1185">Reference proteome</keyword>
<dbReference type="SUPFAM" id="SSF53067">
    <property type="entry name" value="Actin-like ATPase domain"/>
    <property type="match status" value="1"/>
</dbReference>
<organism evidence="2 3">
    <name type="scientific">Commensalibacter oyaizuii</name>
    <dbReference type="NCBI Taxonomy" id="3043873"/>
    <lineage>
        <taxon>Bacteria</taxon>
        <taxon>Pseudomonadati</taxon>
        <taxon>Pseudomonadota</taxon>
        <taxon>Alphaproteobacteria</taxon>
        <taxon>Acetobacterales</taxon>
        <taxon>Acetobacteraceae</taxon>
    </lineage>
</organism>
<accession>A0ABT6Q5I5</accession>
<evidence type="ECO:0000259" key="1">
    <source>
        <dbReference type="Pfam" id="PF00814"/>
    </source>
</evidence>